<evidence type="ECO:0000313" key="2">
    <source>
        <dbReference type="Proteomes" id="UP001497516"/>
    </source>
</evidence>
<dbReference type="AlphaFoldDB" id="A0AAV2DSL3"/>
<dbReference type="EMBL" id="OZ034816">
    <property type="protein sequence ID" value="CAL1376518.1"/>
    <property type="molecule type" value="Genomic_DNA"/>
</dbReference>
<dbReference type="Proteomes" id="UP001497516">
    <property type="component" value="Chromosome 3"/>
</dbReference>
<gene>
    <name evidence="1" type="ORF">LTRI10_LOCUS18244</name>
</gene>
<sequence length="141" mass="16145">MERPNHTGKIHPSIKDAEDRLESRLVAMLARKANRGCRSESVRYSSAIKPSAVQSCRISGMSAQGWKVEIQRKTKKEGGNGYWNQKRKDQTARIKRKVNIRPKINQEMQTSPLQQTESTKSVRVVLEISQHRNMGGFWVLI</sequence>
<name>A0AAV2DSL3_9ROSI</name>
<keyword evidence="2" id="KW-1185">Reference proteome</keyword>
<protein>
    <submittedName>
        <fullName evidence="1">Uncharacterized protein</fullName>
    </submittedName>
</protein>
<proteinExistence type="predicted"/>
<accession>A0AAV2DSL3</accession>
<organism evidence="1 2">
    <name type="scientific">Linum trigynum</name>
    <dbReference type="NCBI Taxonomy" id="586398"/>
    <lineage>
        <taxon>Eukaryota</taxon>
        <taxon>Viridiplantae</taxon>
        <taxon>Streptophyta</taxon>
        <taxon>Embryophyta</taxon>
        <taxon>Tracheophyta</taxon>
        <taxon>Spermatophyta</taxon>
        <taxon>Magnoliopsida</taxon>
        <taxon>eudicotyledons</taxon>
        <taxon>Gunneridae</taxon>
        <taxon>Pentapetalae</taxon>
        <taxon>rosids</taxon>
        <taxon>fabids</taxon>
        <taxon>Malpighiales</taxon>
        <taxon>Linaceae</taxon>
        <taxon>Linum</taxon>
    </lineage>
</organism>
<reference evidence="1 2" key="1">
    <citation type="submission" date="2024-04" db="EMBL/GenBank/DDBJ databases">
        <authorList>
            <person name="Fracassetti M."/>
        </authorList>
    </citation>
    <scope>NUCLEOTIDE SEQUENCE [LARGE SCALE GENOMIC DNA]</scope>
</reference>
<evidence type="ECO:0000313" key="1">
    <source>
        <dbReference type="EMBL" id="CAL1376518.1"/>
    </source>
</evidence>